<dbReference type="Gene3D" id="3.40.50.300">
    <property type="entry name" value="P-loop containing nucleotide triphosphate hydrolases"/>
    <property type="match status" value="1"/>
</dbReference>
<evidence type="ECO:0000256" key="4">
    <source>
        <dbReference type="ARBA" id="ARBA00022840"/>
    </source>
</evidence>
<feature type="domain" description="ABC transporter" evidence="6">
    <location>
        <begin position="16"/>
        <end position="241"/>
    </location>
</feature>
<evidence type="ECO:0000256" key="5">
    <source>
        <dbReference type="SAM" id="MobiDB-lite"/>
    </source>
</evidence>
<keyword evidence="8" id="KW-1185">Reference proteome</keyword>
<protein>
    <submittedName>
        <fullName evidence="7">ABC transporter ATP-binding protein</fullName>
    </submittedName>
</protein>
<comment type="similarity">
    <text evidence="1">Belongs to the ABC transporter superfamily.</text>
</comment>
<sequence>MSTRTSPATGPEEQRIEVSGLTKRYAEVTAVEGLSFSVEPGVVTGFLGPNGAGKTTTMRMILGLVAPTEGTATIGGRRYAELRRPSETVGAVLDASAFHPNQSARGHLRIYAAMGGYPDSRVEELLEQLELREAAHRRTREFSTGMRQRLSLATALLGDPRVLLLDEPSNGLDPDGIAWLRRFLRSFADEGRTVLVSSHVLSEVQQIVDDVVVIRRGRLVAAGPLAELERSTRPAVLVRSPDAERLTAALRAGAHGAAVSVEAARDGWLRVRGVDSSQLADEAAAAGVRVHELVTENASLEELFFQLTSDDPPRPQGPQEAAGPEPAGTGPAAAQSGQPGRAERSEQSEQSEQPAQTEGSLR</sequence>
<keyword evidence="2" id="KW-0813">Transport</keyword>
<evidence type="ECO:0000259" key="6">
    <source>
        <dbReference type="PROSITE" id="PS50893"/>
    </source>
</evidence>
<keyword evidence="4 7" id="KW-0067">ATP-binding</keyword>
<evidence type="ECO:0000256" key="1">
    <source>
        <dbReference type="ARBA" id="ARBA00005417"/>
    </source>
</evidence>
<dbReference type="EMBL" id="BJMM01000036">
    <property type="protein sequence ID" value="GEB52746.1"/>
    <property type="molecule type" value="Genomic_DNA"/>
</dbReference>
<dbReference type="SMART" id="SM00382">
    <property type="entry name" value="AAA"/>
    <property type="match status" value="1"/>
</dbReference>
<dbReference type="PANTHER" id="PTHR43335:SF4">
    <property type="entry name" value="ABC TRANSPORTER, ATP-BINDING PROTEIN"/>
    <property type="match status" value="1"/>
</dbReference>
<dbReference type="InterPro" id="IPR027417">
    <property type="entry name" value="P-loop_NTPase"/>
</dbReference>
<evidence type="ECO:0000256" key="2">
    <source>
        <dbReference type="ARBA" id="ARBA00022448"/>
    </source>
</evidence>
<accession>A0A4Y3R4V5</accession>
<keyword evidence="3" id="KW-0547">Nucleotide-binding</keyword>
<dbReference type="InterPro" id="IPR003593">
    <property type="entry name" value="AAA+_ATPase"/>
</dbReference>
<dbReference type="SUPFAM" id="SSF52540">
    <property type="entry name" value="P-loop containing nucleoside triphosphate hydrolases"/>
    <property type="match status" value="1"/>
</dbReference>
<organism evidence="7 8">
    <name type="scientific">Streptomyces cacaoi</name>
    <dbReference type="NCBI Taxonomy" id="1898"/>
    <lineage>
        <taxon>Bacteria</taxon>
        <taxon>Bacillati</taxon>
        <taxon>Actinomycetota</taxon>
        <taxon>Actinomycetes</taxon>
        <taxon>Kitasatosporales</taxon>
        <taxon>Streptomycetaceae</taxon>
        <taxon>Streptomyces</taxon>
    </lineage>
</organism>
<dbReference type="InterPro" id="IPR003439">
    <property type="entry name" value="ABC_transporter-like_ATP-bd"/>
</dbReference>
<evidence type="ECO:0000313" key="8">
    <source>
        <dbReference type="Proteomes" id="UP000319210"/>
    </source>
</evidence>
<dbReference type="OrthoDB" id="5116176at2"/>
<dbReference type="Pfam" id="PF00005">
    <property type="entry name" value="ABC_tran"/>
    <property type="match status" value="1"/>
</dbReference>
<evidence type="ECO:0000256" key="3">
    <source>
        <dbReference type="ARBA" id="ARBA00022741"/>
    </source>
</evidence>
<evidence type="ECO:0000313" key="7">
    <source>
        <dbReference type="EMBL" id="GEB52746.1"/>
    </source>
</evidence>
<proteinExistence type="inferred from homology"/>
<gene>
    <name evidence="7" type="ORF">SCA03_52970</name>
</gene>
<name>A0A4Y3R4V5_STRCI</name>
<dbReference type="PROSITE" id="PS50893">
    <property type="entry name" value="ABC_TRANSPORTER_2"/>
    <property type="match status" value="1"/>
</dbReference>
<reference evidence="7 8" key="1">
    <citation type="submission" date="2019-06" db="EMBL/GenBank/DDBJ databases">
        <title>Whole genome shotgun sequence of Streptomyces cacaoi subsp. cacaoi NBRC 12748.</title>
        <authorList>
            <person name="Hosoyama A."/>
            <person name="Uohara A."/>
            <person name="Ohji S."/>
            <person name="Ichikawa N."/>
        </authorList>
    </citation>
    <scope>NUCLEOTIDE SEQUENCE [LARGE SCALE GENOMIC DNA]</scope>
    <source>
        <strain evidence="7 8">NBRC 12748</strain>
    </source>
</reference>
<dbReference type="GO" id="GO:0005524">
    <property type="term" value="F:ATP binding"/>
    <property type="evidence" value="ECO:0007669"/>
    <property type="project" value="UniProtKB-KW"/>
</dbReference>
<feature type="compositionally biased region" description="Low complexity" evidence="5">
    <location>
        <begin position="317"/>
        <end position="335"/>
    </location>
</feature>
<dbReference type="RefSeq" id="WP_086817879.1">
    <property type="nucleotide sequence ID" value="NZ_BJMM01000036.1"/>
</dbReference>
<dbReference type="PANTHER" id="PTHR43335">
    <property type="entry name" value="ABC TRANSPORTER, ATP-BINDING PROTEIN"/>
    <property type="match status" value="1"/>
</dbReference>
<dbReference type="AlphaFoldDB" id="A0A4Y3R4V5"/>
<dbReference type="Proteomes" id="UP000319210">
    <property type="component" value="Unassembled WGS sequence"/>
</dbReference>
<comment type="caution">
    <text evidence="7">The sequence shown here is derived from an EMBL/GenBank/DDBJ whole genome shotgun (WGS) entry which is preliminary data.</text>
</comment>
<dbReference type="GO" id="GO:0016887">
    <property type="term" value="F:ATP hydrolysis activity"/>
    <property type="evidence" value="ECO:0007669"/>
    <property type="project" value="InterPro"/>
</dbReference>
<feature type="region of interest" description="Disordered" evidence="5">
    <location>
        <begin position="308"/>
        <end position="362"/>
    </location>
</feature>